<keyword evidence="5" id="KW-1185">Reference proteome</keyword>
<evidence type="ECO:0000313" key="4">
    <source>
        <dbReference type="EMBL" id="GAQ84696.1"/>
    </source>
</evidence>
<proteinExistence type="predicted"/>
<feature type="region of interest" description="Disordered" evidence="1">
    <location>
        <begin position="422"/>
        <end position="461"/>
    </location>
</feature>
<name>A0A0U9HP04_KLENI</name>
<feature type="compositionally biased region" description="Polar residues" evidence="1">
    <location>
        <begin position="445"/>
        <end position="461"/>
    </location>
</feature>
<evidence type="ECO:0000256" key="2">
    <source>
        <dbReference type="SAM" id="Phobius"/>
    </source>
</evidence>
<evidence type="ECO:0000313" key="5">
    <source>
        <dbReference type="Proteomes" id="UP000054558"/>
    </source>
</evidence>
<feature type="signal peptide" evidence="3">
    <location>
        <begin position="1"/>
        <end position="24"/>
    </location>
</feature>
<keyword evidence="3" id="KW-0732">Signal</keyword>
<reference evidence="4 5" key="1">
    <citation type="journal article" date="2014" name="Nat. Commun.">
        <title>Klebsormidium flaccidum genome reveals primary factors for plant terrestrial adaptation.</title>
        <authorList>
            <person name="Hori K."/>
            <person name="Maruyama F."/>
            <person name="Fujisawa T."/>
            <person name="Togashi T."/>
            <person name="Yamamoto N."/>
            <person name="Seo M."/>
            <person name="Sato S."/>
            <person name="Yamada T."/>
            <person name="Mori H."/>
            <person name="Tajima N."/>
            <person name="Moriyama T."/>
            <person name="Ikeuchi M."/>
            <person name="Watanabe M."/>
            <person name="Wada H."/>
            <person name="Kobayashi K."/>
            <person name="Saito M."/>
            <person name="Masuda T."/>
            <person name="Sasaki-Sekimoto Y."/>
            <person name="Mashiguchi K."/>
            <person name="Awai K."/>
            <person name="Shimojima M."/>
            <person name="Masuda S."/>
            <person name="Iwai M."/>
            <person name="Nobusawa T."/>
            <person name="Narise T."/>
            <person name="Kondo S."/>
            <person name="Saito H."/>
            <person name="Sato R."/>
            <person name="Murakawa M."/>
            <person name="Ihara Y."/>
            <person name="Oshima-Yamada Y."/>
            <person name="Ohtaka K."/>
            <person name="Satoh M."/>
            <person name="Sonobe K."/>
            <person name="Ishii M."/>
            <person name="Ohtani R."/>
            <person name="Kanamori-Sato M."/>
            <person name="Honoki R."/>
            <person name="Miyazaki D."/>
            <person name="Mochizuki H."/>
            <person name="Umetsu J."/>
            <person name="Higashi K."/>
            <person name="Shibata D."/>
            <person name="Kamiya Y."/>
            <person name="Sato N."/>
            <person name="Nakamura Y."/>
            <person name="Tabata S."/>
            <person name="Ida S."/>
            <person name="Kurokawa K."/>
            <person name="Ohta H."/>
        </authorList>
    </citation>
    <scope>NUCLEOTIDE SEQUENCE [LARGE SCALE GENOMIC DNA]</scope>
    <source>
        <strain evidence="4 5">NIES-2285</strain>
    </source>
</reference>
<protein>
    <submittedName>
        <fullName evidence="4">Uncharacterized protein</fullName>
    </submittedName>
</protein>
<sequence length="461" mass="52171">MMARSMVRRLALLALCLLADHVVASLLGAEAWPAPVLFTYKALRMLDLQVHQNILYLVYVYLHVRLGALLIVDKPYLFLAPWWQHTASLLLFFFLPLFSSFNENVWRVAVMAAGIVYIRSYSNRTRFLTTWLGLIGYQQIGPLDPALLGTLLLHLCVYHLRKTEPVLMLLAIYVGVSWLVHLFAKGFFSTGTEWGDRLLKHHADTIWSTVTYFRLFFDTAYALMGIFCGWPSTRTWIAKRVEQETRKAAAYQLDCYIRADKTRQPPYFDQNTKDTLDLEVLCARCIPLESEKRTVREFLISAASRGAFISGTRTFIDSETARELLAHLSFVERQDGDSAGRSNLAQEFLRICRHTVAELQVHDLEVGLGGLANLVGGDPVTGSLLRNERLFSILGGVIDPSAVLATSFVKKAAKEMQYIEEHFERSDPGYAEGDLPKKRREVRGPTNSGTQQNSQNRAPPH</sequence>
<dbReference type="Proteomes" id="UP000054558">
    <property type="component" value="Unassembled WGS sequence"/>
</dbReference>
<gene>
    <name evidence="4" type="ORF">KFL_002010120</name>
</gene>
<feature type="chain" id="PRO_5006865036" evidence="3">
    <location>
        <begin position="25"/>
        <end position="461"/>
    </location>
</feature>
<organism evidence="4 5">
    <name type="scientific">Klebsormidium nitens</name>
    <name type="common">Green alga</name>
    <name type="synonym">Ulothrix nitens</name>
    <dbReference type="NCBI Taxonomy" id="105231"/>
    <lineage>
        <taxon>Eukaryota</taxon>
        <taxon>Viridiplantae</taxon>
        <taxon>Streptophyta</taxon>
        <taxon>Klebsormidiophyceae</taxon>
        <taxon>Klebsormidiales</taxon>
        <taxon>Klebsormidiaceae</taxon>
        <taxon>Klebsormidium</taxon>
    </lineage>
</organism>
<accession>A0A0U9HP04</accession>
<keyword evidence="2" id="KW-1133">Transmembrane helix</keyword>
<feature type="transmembrane region" description="Helical" evidence="2">
    <location>
        <begin position="53"/>
        <end position="72"/>
    </location>
</feature>
<evidence type="ECO:0000256" key="3">
    <source>
        <dbReference type="SAM" id="SignalP"/>
    </source>
</evidence>
<evidence type="ECO:0000256" key="1">
    <source>
        <dbReference type="SAM" id="MobiDB-lite"/>
    </source>
</evidence>
<keyword evidence="2" id="KW-0472">Membrane</keyword>
<feature type="transmembrane region" description="Helical" evidence="2">
    <location>
        <begin position="166"/>
        <end position="184"/>
    </location>
</feature>
<dbReference type="AlphaFoldDB" id="A0A0U9HP04"/>
<keyword evidence="2" id="KW-0812">Transmembrane</keyword>
<dbReference type="EMBL" id="DF237150">
    <property type="protein sequence ID" value="GAQ84696.1"/>
    <property type="molecule type" value="Genomic_DNA"/>
</dbReference>
<feature type="transmembrane region" description="Helical" evidence="2">
    <location>
        <begin position="79"/>
        <end position="98"/>
    </location>
</feature>